<organism evidence="3 4">
    <name type="scientific">Bradyrhizobium algeriense</name>
    <dbReference type="NCBI Taxonomy" id="634784"/>
    <lineage>
        <taxon>Bacteria</taxon>
        <taxon>Pseudomonadati</taxon>
        <taxon>Pseudomonadota</taxon>
        <taxon>Alphaproteobacteria</taxon>
        <taxon>Hyphomicrobiales</taxon>
        <taxon>Nitrobacteraceae</taxon>
        <taxon>Bradyrhizobium</taxon>
    </lineage>
</organism>
<accession>A0ABU8B5R5</accession>
<name>A0ABU8B5R5_9BRAD</name>
<keyword evidence="2" id="KW-0732">Signal</keyword>
<reference evidence="3 4" key="1">
    <citation type="submission" date="2024-02" db="EMBL/GenBank/DDBJ databases">
        <title>Adaptive strategies in a cosmopolitan and abundant soil bacterium.</title>
        <authorList>
            <person name="Carini P."/>
        </authorList>
    </citation>
    <scope>NUCLEOTIDE SEQUENCE [LARGE SCALE GENOMIC DNA]</scope>
    <source>
        <strain evidence="3 4">AZCC 1608</strain>
    </source>
</reference>
<evidence type="ECO:0000256" key="2">
    <source>
        <dbReference type="SAM" id="SignalP"/>
    </source>
</evidence>
<feature type="signal peptide" evidence="2">
    <location>
        <begin position="1"/>
        <end position="31"/>
    </location>
</feature>
<dbReference type="PANTHER" id="PTHR42928:SF5">
    <property type="entry name" value="BLR1237 PROTEIN"/>
    <property type="match status" value="1"/>
</dbReference>
<keyword evidence="3" id="KW-0675">Receptor</keyword>
<evidence type="ECO:0000256" key="1">
    <source>
        <dbReference type="ARBA" id="ARBA00006987"/>
    </source>
</evidence>
<keyword evidence="4" id="KW-1185">Reference proteome</keyword>
<dbReference type="InterPro" id="IPR042100">
    <property type="entry name" value="Bug_dom1"/>
</dbReference>
<dbReference type="SUPFAM" id="SSF53850">
    <property type="entry name" value="Periplasmic binding protein-like II"/>
    <property type="match status" value="1"/>
</dbReference>
<dbReference type="Gene3D" id="3.40.190.10">
    <property type="entry name" value="Periplasmic binding protein-like II"/>
    <property type="match status" value="1"/>
</dbReference>
<dbReference type="EMBL" id="JAZHRV010000001">
    <property type="protein sequence ID" value="MEH2553888.1"/>
    <property type="molecule type" value="Genomic_DNA"/>
</dbReference>
<evidence type="ECO:0000313" key="4">
    <source>
        <dbReference type="Proteomes" id="UP001364224"/>
    </source>
</evidence>
<dbReference type="RefSeq" id="WP_334478459.1">
    <property type="nucleotide sequence ID" value="NZ_JAZHRV010000001.1"/>
</dbReference>
<comment type="similarity">
    <text evidence="1">Belongs to the UPF0065 (bug) family.</text>
</comment>
<proteinExistence type="inferred from homology"/>
<comment type="caution">
    <text evidence="3">The sequence shown here is derived from an EMBL/GenBank/DDBJ whole genome shotgun (WGS) entry which is preliminary data.</text>
</comment>
<dbReference type="Pfam" id="PF03401">
    <property type="entry name" value="TctC"/>
    <property type="match status" value="1"/>
</dbReference>
<feature type="chain" id="PRO_5045295812" evidence="2">
    <location>
        <begin position="32"/>
        <end position="330"/>
    </location>
</feature>
<dbReference type="CDD" id="cd13578">
    <property type="entry name" value="PBP2_Bug27"/>
    <property type="match status" value="1"/>
</dbReference>
<gene>
    <name evidence="3" type="ORF">V1286_001417</name>
</gene>
<dbReference type="PIRSF" id="PIRSF017082">
    <property type="entry name" value="YflP"/>
    <property type="match status" value="1"/>
</dbReference>
<dbReference type="Proteomes" id="UP001364224">
    <property type="component" value="Unassembled WGS sequence"/>
</dbReference>
<dbReference type="Gene3D" id="3.40.190.150">
    <property type="entry name" value="Bordetella uptake gene, domain 1"/>
    <property type="match status" value="1"/>
</dbReference>
<protein>
    <submittedName>
        <fullName evidence="3">Tripartite-type tricarboxylate transporter receptor subunit TctC</fullName>
    </submittedName>
</protein>
<dbReference type="InterPro" id="IPR005064">
    <property type="entry name" value="BUG"/>
</dbReference>
<dbReference type="PANTHER" id="PTHR42928">
    <property type="entry name" value="TRICARBOXYLATE-BINDING PROTEIN"/>
    <property type="match status" value="1"/>
</dbReference>
<sequence length="330" mass="35059">MATDSASCTHSRRTVLGILAAAFAAITPSLAQGQSQQTIRLNVPFSPGTGPDLLARILSEELRQRWNQPVIVENKAGASGNIGTDAAARAAPDGNTLLVTVNTFVMNASLYRSIPYDPERSFAPIVEIATGVLALVVHPSINVNNFPELIAVARSKPGEINYASPGRGTPQHLAMELLKLTAKINLTHIPYPGSAGAVKDLAGGHVSAMFLPIHTALPLAEAGQIRILAVGSQARAPQAMHVPTLAELGVTDFDVDLWYGVLVPVDTPKAIVDRYNAVFNEILAQPGVRAVLDKQGLIAQGGSPERLAELIARDRMRWAKVVKDAQITSE</sequence>
<evidence type="ECO:0000313" key="3">
    <source>
        <dbReference type="EMBL" id="MEH2553888.1"/>
    </source>
</evidence>